<keyword evidence="1" id="KW-0732">Signal</keyword>
<dbReference type="EMBL" id="CAWUPB010001160">
    <property type="protein sequence ID" value="CAK7343786.1"/>
    <property type="molecule type" value="Genomic_DNA"/>
</dbReference>
<evidence type="ECO:0000313" key="3">
    <source>
        <dbReference type="Proteomes" id="UP001314170"/>
    </source>
</evidence>
<accession>A0AAV1S2U2</accession>
<keyword evidence="3" id="KW-1185">Reference proteome</keyword>
<organism evidence="2 3">
    <name type="scientific">Dovyalis caffra</name>
    <dbReference type="NCBI Taxonomy" id="77055"/>
    <lineage>
        <taxon>Eukaryota</taxon>
        <taxon>Viridiplantae</taxon>
        <taxon>Streptophyta</taxon>
        <taxon>Embryophyta</taxon>
        <taxon>Tracheophyta</taxon>
        <taxon>Spermatophyta</taxon>
        <taxon>Magnoliopsida</taxon>
        <taxon>eudicotyledons</taxon>
        <taxon>Gunneridae</taxon>
        <taxon>Pentapetalae</taxon>
        <taxon>rosids</taxon>
        <taxon>fabids</taxon>
        <taxon>Malpighiales</taxon>
        <taxon>Salicaceae</taxon>
        <taxon>Flacourtieae</taxon>
        <taxon>Dovyalis</taxon>
    </lineage>
</organism>
<feature type="signal peptide" evidence="1">
    <location>
        <begin position="1"/>
        <end position="21"/>
    </location>
</feature>
<protein>
    <submittedName>
        <fullName evidence="2">Uncharacterized protein</fullName>
    </submittedName>
</protein>
<feature type="chain" id="PRO_5043449477" evidence="1">
    <location>
        <begin position="22"/>
        <end position="192"/>
    </location>
</feature>
<comment type="caution">
    <text evidence="2">The sequence shown here is derived from an EMBL/GenBank/DDBJ whole genome shotgun (WGS) entry which is preliminary data.</text>
</comment>
<dbReference type="Proteomes" id="UP001314170">
    <property type="component" value="Unassembled WGS sequence"/>
</dbReference>
<proteinExistence type="predicted"/>
<sequence>MLMNFDFLLVFIVSRFPRTQCCGEAECARNNEILVVLFPRTKDEPDGLSPSDLVPALRWFKRCRHTSTSLLINPFRSSDLLPSCKEQLSFGGKGHSGMKVHKAAIASGARTIVLAPFFGSLLGWLGAQCQRATLFTSIMTRLAQRAVPVLANDTAEELAARVLQEVNIQQNQWTHFPINHHPHISNLESMPH</sequence>
<gene>
    <name evidence="2" type="ORF">DCAF_LOCUS17490</name>
</gene>
<dbReference type="AlphaFoldDB" id="A0AAV1S2U2"/>
<evidence type="ECO:0000256" key="1">
    <source>
        <dbReference type="SAM" id="SignalP"/>
    </source>
</evidence>
<reference evidence="2 3" key="1">
    <citation type="submission" date="2024-01" db="EMBL/GenBank/DDBJ databases">
        <authorList>
            <person name="Waweru B."/>
        </authorList>
    </citation>
    <scope>NUCLEOTIDE SEQUENCE [LARGE SCALE GENOMIC DNA]</scope>
</reference>
<evidence type="ECO:0000313" key="2">
    <source>
        <dbReference type="EMBL" id="CAK7343786.1"/>
    </source>
</evidence>
<name>A0AAV1S2U2_9ROSI</name>